<proteinExistence type="predicted"/>
<keyword evidence="2" id="KW-1185">Reference proteome</keyword>
<sequence length="154" mass="16138">MLICWLGTGTSVAARCWWTKVALYHSLVTGGLVRAHRRCEDGDPAPNSVTLVKTGLGIQVAGVFVSVARPRVEDRIPSGPCSLLSVVVAIVFLGIRLNYALVSMTSRSSTAASLNLSIQVLLTMAAGAYTRNVRCLSKAEAARSHGMKGAGGAP</sequence>
<dbReference type="Proteomes" id="UP001498421">
    <property type="component" value="Unassembled WGS sequence"/>
</dbReference>
<reference evidence="1 2" key="1">
    <citation type="journal article" date="2025" name="Microbiol. Resour. Announc.">
        <title>Draft genome sequences for Neonectria magnoliae and Neonectria punicea, canker pathogens of Liriodendron tulipifera and Acer saccharum in West Virginia.</title>
        <authorList>
            <person name="Petronek H.M."/>
            <person name="Kasson M.T."/>
            <person name="Metheny A.M."/>
            <person name="Stauder C.M."/>
            <person name="Lovett B."/>
            <person name="Lynch S.C."/>
            <person name="Garnas J.R."/>
            <person name="Kasson L.R."/>
            <person name="Stajich J.E."/>
        </authorList>
    </citation>
    <scope>NUCLEOTIDE SEQUENCE [LARGE SCALE GENOMIC DNA]</scope>
    <source>
        <strain evidence="1 2">NRRL 64651</strain>
    </source>
</reference>
<protein>
    <submittedName>
        <fullName evidence="1">Uncharacterized protein</fullName>
    </submittedName>
</protein>
<accession>A0ABR1HSA4</accession>
<organism evidence="1 2">
    <name type="scientific">Neonectria magnoliae</name>
    <dbReference type="NCBI Taxonomy" id="2732573"/>
    <lineage>
        <taxon>Eukaryota</taxon>
        <taxon>Fungi</taxon>
        <taxon>Dikarya</taxon>
        <taxon>Ascomycota</taxon>
        <taxon>Pezizomycotina</taxon>
        <taxon>Sordariomycetes</taxon>
        <taxon>Hypocreomycetidae</taxon>
        <taxon>Hypocreales</taxon>
        <taxon>Nectriaceae</taxon>
        <taxon>Neonectria</taxon>
    </lineage>
</organism>
<dbReference type="EMBL" id="JAZAVK010000095">
    <property type="protein sequence ID" value="KAK7423854.1"/>
    <property type="molecule type" value="Genomic_DNA"/>
</dbReference>
<comment type="caution">
    <text evidence="1">The sequence shown here is derived from an EMBL/GenBank/DDBJ whole genome shotgun (WGS) entry which is preliminary data.</text>
</comment>
<evidence type="ECO:0000313" key="2">
    <source>
        <dbReference type="Proteomes" id="UP001498421"/>
    </source>
</evidence>
<name>A0ABR1HSA4_9HYPO</name>
<evidence type="ECO:0000313" key="1">
    <source>
        <dbReference type="EMBL" id="KAK7423854.1"/>
    </source>
</evidence>
<gene>
    <name evidence="1" type="ORF">QQZ08_008898</name>
</gene>